<keyword evidence="3" id="KW-1185">Reference proteome</keyword>
<evidence type="ECO:0000313" key="2">
    <source>
        <dbReference type="EMBL" id="QDL39525.1"/>
    </source>
</evidence>
<protein>
    <recommendedName>
        <fullName evidence="1">UPF0311 protein EUB48_20980</fullName>
    </recommendedName>
</protein>
<organism evidence="2 3">
    <name type="scientific">Rhodoferax sediminis</name>
    <dbReference type="NCBI Taxonomy" id="2509614"/>
    <lineage>
        <taxon>Bacteria</taxon>
        <taxon>Pseudomonadati</taxon>
        <taxon>Pseudomonadota</taxon>
        <taxon>Betaproteobacteria</taxon>
        <taxon>Burkholderiales</taxon>
        <taxon>Comamonadaceae</taxon>
        <taxon>Rhodoferax</taxon>
    </lineage>
</organism>
<sequence length="165" mass="17763">MTMTPLPAPRLEHIADLTVQVAAPIEAGQVAGLNSRGRRRIIPITGGSIKGPRLHGRVLPGGADFQLVVSGTTTDLDARYLIALEGSEFGGEHIFVQNHALRRGTADDIAKLVRGEPVDPAAIYFRCVPAFEVSSPALAWLTESLFLGTGARYPDRVEMSFFRVA</sequence>
<comment type="similarity">
    <text evidence="1">Belongs to the UPF0311 family.</text>
</comment>
<dbReference type="AlphaFoldDB" id="A0A515DGH7"/>
<evidence type="ECO:0000256" key="1">
    <source>
        <dbReference type="HAMAP-Rule" id="MF_00775"/>
    </source>
</evidence>
<dbReference type="PANTHER" id="PTHR37315:SF1">
    <property type="entry name" value="UPF0311 PROTEIN BLR7842"/>
    <property type="match status" value="1"/>
</dbReference>
<accession>A0A515DGH7</accession>
<dbReference type="HAMAP" id="MF_00775">
    <property type="entry name" value="UPF0311"/>
    <property type="match status" value="1"/>
</dbReference>
<dbReference type="Pfam" id="PF11578">
    <property type="entry name" value="DUF3237"/>
    <property type="match status" value="1"/>
</dbReference>
<dbReference type="InterPro" id="IPR020915">
    <property type="entry name" value="UPF0311"/>
</dbReference>
<dbReference type="EMBL" id="CP035503">
    <property type="protein sequence ID" value="QDL39525.1"/>
    <property type="molecule type" value="Genomic_DNA"/>
</dbReference>
<dbReference type="OrthoDB" id="5294829at2"/>
<reference evidence="2 3" key="1">
    <citation type="submission" date="2019-01" db="EMBL/GenBank/DDBJ databases">
        <title>Genomic insights into a novel species Rhodoferax sp.</title>
        <authorList>
            <person name="Jin L."/>
        </authorList>
    </citation>
    <scope>NUCLEOTIDE SEQUENCE [LARGE SCALE GENOMIC DNA]</scope>
    <source>
        <strain evidence="2 3">CHu59-6-5</strain>
    </source>
</reference>
<name>A0A515DGH7_9BURK</name>
<dbReference type="Proteomes" id="UP000316798">
    <property type="component" value="Chromosome"/>
</dbReference>
<dbReference type="KEGG" id="rhf:EUB48_20980"/>
<proteinExistence type="inferred from homology"/>
<dbReference type="Gene3D" id="2.40.160.20">
    <property type="match status" value="1"/>
</dbReference>
<dbReference type="PANTHER" id="PTHR37315">
    <property type="entry name" value="UPF0311 PROTEIN BLR7842"/>
    <property type="match status" value="1"/>
</dbReference>
<gene>
    <name evidence="2" type="ORF">EUB48_20980</name>
</gene>
<evidence type="ECO:0000313" key="3">
    <source>
        <dbReference type="Proteomes" id="UP000316798"/>
    </source>
</evidence>